<feature type="domain" description="GIY-YIG" evidence="8">
    <location>
        <begin position="12"/>
        <end position="89"/>
    </location>
</feature>
<dbReference type="EMBL" id="MFFM01000051">
    <property type="protein sequence ID" value="OGF07172.1"/>
    <property type="molecule type" value="Genomic_DNA"/>
</dbReference>
<dbReference type="GO" id="GO:0009381">
    <property type="term" value="F:excinuclease ABC activity"/>
    <property type="evidence" value="ECO:0007669"/>
    <property type="project" value="UniProtKB-UniRule"/>
</dbReference>
<comment type="similarity">
    <text evidence="6">Belongs to the UvrC family.</text>
</comment>
<keyword evidence="5 6" id="KW-0234">DNA repair</keyword>
<accession>A0A1F5QY70</accession>
<dbReference type="CDD" id="cd10434">
    <property type="entry name" value="GIY-YIG_UvrC_Cho"/>
    <property type="match status" value="1"/>
</dbReference>
<evidence type="ECO:0000259" key="9">
    <source>
        <dbReference type="PROSITE" id="PS50165"/>
    </source>
</evidence>
<gene>
    <name evidence="6" type="primary">uvrC</name>
    <name evidence="10" type="ORF">A2024_09650</name>
</gene>
<dbReference type="Proteomes" id="UP000177230">
    <property type="component" value="Unassembled WGS sequence"/>
</dbReference>
<dbReference type="Pfam" id="PF01541">
    <property type="entry name" value="GIY-YIG"/>
    <property type="match status" value="1"/>
</dbReference>
<evidence type="ECO:0000256" key="2">
    <source>
        <dbReference type="ARBA" id="ARBA00022763"/>
    </source>
</evidence>
<evidence type="ECO:0000256" key="1">
    <source>
        <dbReference type="ARBA" id="ARBA00022490"/>
    </source>
</evidence>
<dbReference type="InterPro" id="IPR000305">
    <property type="entry name" value="GIY-YIG_endonuc"/>
</dbReference>
<dbReference type="SUPFAM" id="SSF47781">
    <property type="entry name" value="RuvA domain 2-like"/>
    <property type="match status" value="1"/>
</dbReference>
<organism evidence="10 11">
    <name type="scientific">Candidatus Edwardsbacteria bacterium GWF2_54_11</name>
    <dbReference type="NCBI Taxonomy" id="1817851"/>
    <lineage>
        <taxon>Bacteria</taxon>
        <taxon>Candidatus Edwardsiibacteriota</taxon>
    </lineage>
</organism>
<dbReference type="GO" id="GO:0003677">
    <property type="term" value="F:DNA binding"/>
    <property type="evidence" value="ECO:0007669"/>
    <property type="project" value="UniProtKB-UniRule"/>
</dbReference>
<dbReference type="SUPFAM" id="SSF82771">
    <property type="entry name" value="GIY-YIG endonuclease"/>
    <property type="match status" value="1"/>
</dbReference>
<dbReference type="PROSITE" id="PS50151">
    <property type="entry name" value="UVR"/>
    <property type="match status" value="1"/>
</dbReference>
<sequence>MKTPDKIDTLPELPGVYIFKDPAGKDIYIGKAKNIRDRVLGHFRNTGNAKEEKLISCSADIDYIVTDSEPEALILEAELVKKRQPRYNILLKDDKKFPWIKITNEPYPRIFSTRNLTEDGSRLFGPFTDSTALNRTLALVKQIFPVRTCHHQLPAQRPSRPCLNHQIGRCLAPCQGQVSPQEYRKMVEAIVKYISGRSRELVHELEALRDAAAQQLDFEQAAHWRDQLQNLERVTARQKIIFRGMINTDFIALARLRKQIMFTVLSFRGGRLTARYDRAIEDPLGVGDPELMSSFISQHYLNSLTIPDNIIMETLPRDRELLEGVMGNFKGTPVSLKLPSSATDKKLQRFAGKQLQSKMDEMVAGKEKLSAKTAQPLIEVQRALGLDKLPRLVAAFDISNISGTDSVGSAVCFKDGRPYKTGYRHFKVRISGPNDTAMIKETVGRYLVHVMENKMAMPDLILVDGGLPQLKAALQLKKEKGYNVTMAGLAKRMEELFLEDGNVVSLPRSSSGLHLMQRLRDEAHRFAQRYHHALRAGHANNTRLVSIRGVGSGISGRLLRKFGSVKRIASASPEELAEVVGAALASRILQEFEKG</sequence>
<dbReference type="PROSITE" id="PS50164">
    <property type="entry name" value="GIY_YIG"/>
    <property type="match status" value="1"/>
</dbReference>
<reference evidence="10 11" key="1">
    <citation type="journal article" date="2016" name="Nat. Commun.">
        <title>Thousands of microbial genomes shed light on interconnected biogeochemical processes in an aquifer system.</title>
        <authorList>
            <person name="Anantharaman K."/>
            <person name="Brown C.T."/>
            <person name="Hug L.A."/>
            <person name="Sharon I."/>
            <person name="Castelle C.J."/>
            <person name="Probst A.J."/>
            <person name="Thomas B.C."/>
            <person name="Singh A."/>
            <person name="Wilkins M.J."/>
            <person name="Karaoz U."/>
            <person name="Brodie E.L."/>
            <person name="Williams K.H."/>
            <person name="Hubbard S.S."/>
            <person name="Banfield J.F."/>
        </authorList>
    </citation>
    <scope>NUCLEOTIDE SEQUENCE [LARGE SCALE GENOMIC DNA]</scope>
</reference>
<dbReference type="HAMAP" id="MF_00203">
    <property type="entry name" value="UvrC"/>
    <property type="match status" value="1"/>
</dbReference>
<dbReference type="PANTHER" id="PTHR30562">
    <property type="entry name" value="UVRC/OXIDOREDUCTASE"/>
    <property type="match status" value="1"/>
</dbReference>
<dbReference type="InterPro" id="IPR036876">
    <property type="entry name" value="UVR_dom_sf"/>
</dbReference>
<protein>
    <recommendedName>
        <fullName evidence="6">UvrABC system protein C</fullName>
        <shortName evidence="6">Protein UvrC</shortName>
    </recommendedName>
    <alternativeName>
        <fullName evidence="6">Excinuclease ABC subunit C</fullName>
    </alternativeName>
</protein>
<evidence type="ECO:0000259" key="8">
    <source>
        <dbReference type="PROSITE" id="PS50164"/>
    </source>
</evidence>
<dbReference type="Pfam" id="PF02151">
    <property type="entry name" value="UVR"/>
    <property type="match status" value="1"/>
</dbReference>
<dbReference type="Gene3D" id="3.40.1440.10">
    <property type="entry name" value="GIY-YIG endonuclease"/>
    <property type="match status" value="1"/>
</dbReference>
<dbReference type="GO" id="GO:0009380">
    <property type="term" value="C:excinuclease repair complex"/>
    <property type="evidence" value="ECO:0007669"/>
    <property type="project" value="InterPro"/>
</dbReference>
<dbReference type="GO" id="GO:0005737">
    <property type="term" value="C:cytoplasm"/>
    <property type="evidence" value="ECO:0007669"/>
    <property type="project" value="UniProtKB-SubCell"/>
</dbReference>
<feature type="domain" description="UVR" evidence="7">
    <location>
        <begin position="199"/>
        <end position="234"/>
    </location>
</feature>
<evidence type="ECO:0000259" key="7">
    <source>
        <dbReference type="PROSITE" id="PS50151"/>
    </source>
</evidence>
<dbReference type="AlphaFoldDB" id="A0A1F5QY70"/>
<comment type="subunit">
    <text evidence="6">Interacts with UvrB in an incision complex.</text>
</comment>
<keyword evidence="2 6" id="KW-0227">DNA damage</keyword>
<evidence type="ECO:0000256" key="4">
    <source>
        <dbReference type="ARBA" id="ARBA00022881"/>
    </source>
</evidence>
<comment type="function">
    <text evidence="6">The UvrABC repair system catalyzes the recognition and processing of DNA lesions. UvrC both incises the 5' and 3' sides of the lesion. The N-terminal half is responsible for the 3' incision and the C-terminal half is responsible for the 5' incision.</text>
</comment>
<dbReference type="InterPro" id="IPR001162">
    <property type="entry name" value="UvrC_RNase_H_dom"/>
</dbReference>
<dbReference type="Pfam" id="PF14520">
    <property type="entry name" value="HHH_5"/>
    <property type="match status" value="1"/>
</dbReference>
<dbReference type="GO" id="GO:0009432">
    <property type="term" value="P:SOS response"/>
    <property type="evidence" value="ECO:0007669"/>
    <property type="project" value="UniProtKB-UniRule"/>
</dbReference>
<evidence type="ECO:0000256" key="5">
    <source>
        <dbReference type="ARBA" id="ARBA00023204"/>
    </source>
</evidence>
<keyword evidence="4 6" id="KW-0267">Excision nuclease</keyword>
<evidence type="ECO:0000256" key="6">
    <source>
        <dbReference type="HAMAP-Rule" id="MF_00203"/>
    </source>
</evidence>
<dbReference type="Pfam" id="PF22920">
    <property type="entry name" value="UvrC_RNaseH"/>
    <property type="match status" value="1"/>
</dbReference>
<dbReference type="NCBIfam" id="TIGR00194">
    <property type="entry name" value="uvrC"/>
    <property type="match status" value="1"/>
</dbReference>
<dbReference type="GO" id="GO:0006289">
    <property type="term" value="P:nucleotide-excision repair"/>
    <property type="evidence" value="ECO:0007669"/>
    <property type="project" value="UniProtKB-UniRule"/>
</dbReference>
<name>A0A1F5QY70_9BACT</name>
<keyword evidence="6" id="KW-0742">SOS response</keyword>
<comment type="subcellular location">
    <subcellularLocation>
        <location evidence="6">Cytoplasm</location>
    </subcellularLocation>
</comment>
<dbReference type="Gene3D" id="3.30.420.340">
    <property type="entry name" value="UvrC, RNAse H endonuclease domain"/>
    <property type="match status" value="1"/>
</dbReference>
<keyword evidence="3 6" id="KW-0228">DNA excision</keyword>
<feature type="domain" description="UvrC family homology region profile" evidence="9">
    <location>
        <begin position="250"/>
        <end position="476"/>
    </location>
</feature>
<dbReference type="SMART" id="SM00465">
    <property type="entry name" value="GIYc"/>
    <property type="match status" value="1"/>
</dbReference>
<dbReference type="InterPro" id="IPR035901">
    <property type="entry name" value="GIY-YIG_endonuc_sf"/>
</dbReference>
<evidence type="ECO:0000256" key="3">
    <source>
        <dbReference type="ARBA" id="ARBA00022769"/>
    </source>
</evidence>
<proteinExistence type="inferred from homology"/>
<dbReference type="InterPro" id="IPR001943">
    <property type="entry name" value="UVR_dom"/>
</dbReference>
<evidence type="ECO:0000313" key="11">
    <source>
        <dbReference type="Proteomes" id="UP000177230"/>
    </source>
</evidence>
<dbReference type="InterPro" id="IPR004791">
    <property type="entry name" value="UvrC"/>
</dbReference>
<evidence type="ECO:0000313" key="10">
    <source>
        <dbReference type="EMBL" id="OGF07172.1"/>
    </source>
</evidence>
<dbReference type="Gene3D" id="1.10.150.20">
    <property type="entry name" value="5' to 3' exonuclease, C-terminal subdomain"/>
    <property type="match status" value="1"/>
</dbReference>
<dbReference type="SUPFAM" id="SSF46600">
    <property type="entry name" value="C-terminal UvrC-binding domain of UvrB"/>
    <property type="match status" value="1"/>
</dbReference>
<dbReference type="Pfam" id="PF08459">
    <property type="entry name" value="UvrC_RNaseH_dom"/>
    <property type="match status" value="1"/>
</dbReference>
<dbReference type="PROSITE" id="PS50165">
    <property type="entry name" value="UVRC"/>
    <property type="match status" value="1"/>
</dbReference>
<dbReference type="InterPro" id="IPR050066">
    <property type="entry name" value="UvrABC_protein_C"/>
</dbReference>
<dbReference type="PANTHER" id="PTHR30562:SF1">
    <property type="entry name" value="UVRABC SYSTEM PROTEIN C"/>
    <property type="match status" value="1"/>
</dbReference>
<dbReference type="InterPro" id="IPR047296">
    <property type="entry name" value="GIY-YIG_UvrC_Cho"/>
</dbReference>
<dbReference type="InterPro" id="IPR010994">
    <property type="entry name" value="RuvA_2-like"/>
</dbReference>
<dbReference type="Gene3D" id="4.10.860.10">
    <property type="entry name" value="UVR domain"/>
    <property type="match status" value="1"/>
</dbReference>
<dbReference type="InterPro" id="IPR038476">
    <property type="entry name" value="UvrC_RNase_H_dom_sf"/>
</dbReference>
<keyword evidence="1 6" id="KW-0963">Cytoplasm</keyword>
<dbReference type="FunFam" id="3.40.1440.10:FF:000001">
    <property type="entry name" value="UvrABC system protein C"/>
    <property type="match status" value="1"/>
</dbReference>
<comment type="caution">
    <text evidence="10">The sequence shown here is derived from an EMBL/GenBank/DDBJ whole genome shotgun (WGS) entry which is preliminary data.</text>
</comment>